<evidence type="ECO:0000259" key="2">
    <source>
        <dbReference type="Pfam" id="PF04326"/>
    </source>
</evidence>
<evidence type="ECO:0000256" key="1">
    <source>
        <dbReference type="SAM" id="Phobius"/>
    </source>
</evidence>
<evidence type="ECO:0000313" key="3">
    <source>
        <dbReference type="EMBL" id="MBA4612891.1"/>
    </source>
</evidence>
<keyword evidence="3" id="KW-0547">Nucleotide-binding</keyword>
<feature type="transmembrane region" description="Helical" evidence="1">
    <location>
        <begin position="65"/>
        <end position="85"/>
    </location>
</feature>
<reference evidence="3 4" key="2">
    <citation type="submission" date="2020-08" db="EMBL/GenBank/DDBJ databases">
        <title>Stappia taiwanensis sp. nov., isolated from a coastal thermal spring.</title>
        <authorList>
            <person name="Kampfer P."/>
        </authorList>
    </citation>
    <scope>NUCLEOTIDE SEQUENCE [LARGE SCALE GENOMIC DNA]</scope>
    <source>
        <strain evidence="3 4">DSM 23284</strain>
    </source>
</reference>
<dbReference type="AlphaFoldDB" id="A0A838XV34"/>
<keyword evidence="3" id="KW-0067">ATP-binding</keyword>
<organism evidence="3 4">
    <name type="scientific">Stappia taiwanensis</name>
    <dbReference type="NCBI Taxonomy" id="992267"/>
    <lineage>
        <taxon>Bacteria</taxon>
        <taxon>Pseudomonadati</taxon>
        <taxon>Pseudomonadota</taxon>
        <taxon>Alphaproteobacteria</taxon>
        <taxon>Hyphomicrobiales</taxon>
        <taxon>Stappiaceae</taxon>
        <taxon>Stappia</taxon>
    </lineage>
</organism>
<dbReference type="GO" id="GO:0005524">
    <property type="term" value="F:ATP binding"/>
    <property type="evidence" value="ECO:0007669"/>
    <property type="project" value="UniProtKB-KW"/>
</dbReference>
<keyword evidence="4" id="KW-1185">Reference proteome</keyword>
<sequence>MALLSSRLSLLVVYVLAGALIGIVLLHPAVLTIVWLEYRAIQPNVPSLGDFLTDRLLLLVVPRHLHMVIAFAFVGGLIGLGFGLFTRSYLETSRRLRFLSAAHGEQIPEFISGGETAEVEFKSTMRWDLKERNINKGLETVIAKTIAGFFNAHGGRLLIGVADDGTVLGLEADYATLRHPNRDGFERTINDIVTRFLGGDLCPAIQTTFTVIDGKDVCMVLVQPAPRAVYLSEGGKLHFYVRSGNSTRKLDLREAMDYARTRWT</sequence>
<protein>
    <submittedName>
        <fullName evidence="3">ATP-binding protein</fullName>
    </submittedName>
</protein>
<feature type="domain" description="Schlafen AlbA-2" evidence="2">
    <location>
        <begin position="115"/>
        <end position="250"/>
    </location>
</feature>
<evidence type="ECO:0000313" key="4">
    <source>
        <dbReference type="Proteomes" id="UP000559404"/>
    </source>
</evidence>
<dbReference type="EMBL" id="JACEON010000014">
    <property type="protein sequence ID" value="MBA4612891.1"/>
    <property type="molecule type" value="Genomic_DNA"/>
</dbReference>
<keyword evidence="1" id="KW-0472">Membrane</keyword>
<proteinExistence type="predicted"/>
<dbReference type="InterPro" id="IPR038461">
    <property type="entry name" value="Schlafen_AlbA_2_dom_sf"/>
</dbReference>
<name>A0A838XV34_9HYPH</name>
<dbReference type="Pfam" id="PF04326">
    <property type="entry name" value="SLFN_AlbA_2"/>
    <property type="match status" value="1"/>
</dbReference>
<keyword evidence="1" id="KW-1133">Transmembrane helix</keyword>
<dbReference type="RefSeq" id="WP_181761087.1">
    <property type="nucleotide sequence ID" value="NZ_BMCR01000011.1"/>
</dbReference>
<keyword evidence="1" id="KW-0812">Transmembrane</keyword>
<accession>A0A838XV34</accession>
<reference evidence="3 4" key="1">
    <citation type="submission" date="2020-07" db="EMBL/GenBank/DDBJ databases">
        <authorList>
            <person name="Li M."/>
        </authorList>
    </citation>
    <scope>NUCLEOTIDE SEQUENCE [LARGE SCALE GENOMIC DNA]</scope>
    <source>
        <strain evidence="3 4">DSM 23284</strain>
    </source>
</reference>
<feature type="transmembrane region" description="Helical" evidence="1">
    <location>
        <begin position="12"/>
        <end position="36"/>
    </location>
</feature>
<comment type="caution">
    <text evidence="3">The sequence shown here is derived from an EMBL/GenBank/DDBJ whole genome shotgun (WGS) entry which is preliminary data.</text>
</comment>
<dbReference type="Gene3D" id="3.30.950.30">
    <property type="entry name" value="Schlafen, AAA domain"/>
    <property type="match status" value="1"/>
</dbReference>
<dbReference type="PANTHER" id="PTHR30595:SF6">
    <property type="entry name" value="SCHLAFEN ALBA-2 DOMAIN-CONTAINING PROTEIN"/>
    <property type="match status" value="1"/>
</dbReference>
<dbReference type="PANTHER" id="PTHR30595">
    <property type="entry name" value="GLPR-RELATED TRANSCRIPTIONAL REPRESSOR"/>
    <property type="match status" value="1"/>
</dbReference>
<gene>
    <name evidence="3" type="ORF">H1W37_14600</name>
</gene>
<dbReference type="Proteomes" id="UP000559404">
    <property type="component" value="Unassembled WGS sequence"/>
</dbReference>
<dbReference type="InterPro" id="IPR007421">
    <property type="entry name" value="Schlafen_AlbA_2_dom"/>
</dbReference>